<evidence type="ECO:0000313" key="1">
    <source>
        <dbReference type="EMBL" id="GHB34408.1"/>
    </source>
</evidence>
<evidence type="ECO:0000313" key="2">
    <source>
        <dbReference type="Proteomes" id="UP000642809"/>
    </source>
</evidence>
<organism evidence="1 2">
    <name type="scientific">Mongoliitalea lutea</name>
    <dbReference type="NCBI Taxonomy" id="849756"/>
    <lineage>
        <taxon>Bacteria</taxon>
        <taxon>Pseudomonadati</taxon>
        <taxon>Bacteroidota</taxon>
        <taxon>Cytophagia</taxon>
        <taxon>Cytophagales</taxon>
        <taxon>Cyclobacteriaceae</taxon>
        <taxon>Mongoliitalea</taxon>
    </lineage>
</organism>
<dbReference type="AlphaFoldDB" id="A0A8J3CX70"/>
<dbReference type="Pfam" id="PF19458">
    <property type="entry name" value="DUF5995"/>
    <property type="match status" value="1"/>
</dbReference>
<reference evidence="1" key="2">
    <citation type="submission" date="2020-09" db="EMBL/GenBank/DDBJ databases">
        <authorList>
            <person name="Sun Q."/>
            <person name="Kim S."/>
        </authorList>
    </citation>
    <scope>NUCLEOTIDE SEQUENCE</scope>
    <source>
        <strain evidence="1">KCTC 23224</strain>
    </source>
</reference>
<keyword evidence="2" id="KW-1185">Reference proteome</keyword>
<dbReference type="InterPro" id="IPR046037">
    <property type="entry name" value="DUF5995"/>
</dbReference>
<protein>
    <submittedName>
        <fullName evidence="1">Uncharacterized protein</fullName>
    </submittedName>
</protein>
<gene>
    <name evidence="1" type="ORF">GCM10008106_14660</name>
</gene>
<name>A0A8J3CX70_9BACT</name>
<proteinExistence type="predicted"/>
<dbReference type="EMBL" id="BMYF01000007">
    <property type="protein sequence ID" value="GHB34408.1"/>
    <property type="molecule type" value="Genomic_DNA"/>
</dbReference>
<reference evidence="1" key="1">
    <citation type="journal article" date="2014" name="Int. J. Syst. Evol. Microbiol.">
        <title>Complete genome sequence of Corynebacterium casei LMG S-19264T (=DSM 44701T), isolated from a smear-ripened cheese.</title>
        <authorList>
            <consortium name="US DOE Joint Genome Institute (JGI-PGF)"/>
            <person name="Walter F."/>
            <person name="Albersmeier A."/>
            <person name="Kalinowski J."/>
            <person name="Ruckert C."/>
        </authorList>
    </citation>
    <scope>NUCLEOTIDE SEQUENCE</scope>
    <source>
        <strain evidence="1">KCTC 23224</strain>
    </source>
</reference>
<dbReference type="Proteomes" id="UP000642809">
    <property type="component" value="Unassembled WGS sequence"/>
</dbReference>
<comment type="caution">
    <text evidence="1">The sequence shown here is derived from an EMBL/GenBank/DDBJ whole genome shotgun (WGS) entry which is preliminary data.</text>
</comment>
<dbReference type="RefSeq" id="WP_189580074.1">
    <property type="nucleotide sequence ID" value="NZ_BMYF01000007.1"/>
</dbReference>
<sequence>MNTITEIIYRLDQIIEECKVQKNRVGYFAVLYRQVTIRIKNGIDRKEFEDNPRMEKLDVIFAKRFIDAYDAYIQEDTPTQSWLLTFQTAPNKQLTVMQHLLLGMNAHINLDLGIAASETMNHKDLYLIEADFNYINVVLGELVDDTKQQISRFSPLFKLLVPLAKGKDEILANFSIKVARKGAWKFANEYAKSNNRSHNLHQRDLVIAGLAQGMITPGRRISFIMRLIALTEWKSVPSIIEDLEHIGGS</sequence>
<accession>A0A8J3CX70</accession>